<name>A0ABV9Z0P7_9HYPH</name>
<organism evidence="2 3">
    <name type="scientific">Flaviflagellibacter deserti</name>
    <dbReference type="NCBI Taxonomy" id="2267266"/>
    <lineage>
        <taxon>Bacteria</taxon>
        <taxon>Pseudomonadati</taxon>
        <taxon>Pseudomonadota</taxon>
        <taxon>Alphaproteobacteria</taxon>
        <taxon>Hyphomicrobiales</taxon>
        <taxon>Flaviflagellibacter</taxon>
    </lineage>
</organism>
<evidence type="ECO:0000313" key="3">
    <source>
        <dbReference type="Proteomes" id="UP001595796"/>
    </source>
</evidence>
<keyword evidence="1" id="KW-1133">Transmembrane helix</keyword>
<dbReference type="InterPro" id="IPR038330">
    <property type="entry name" value="TspO/MBR-related_sf"/>
</dbReference>
<comment type="caution">
    <text evidence="2">The sequence shown here is derived from an EMBL/GenBank/DDBJ whole genome shotgun (WGS) entry which is preliminary data.</text>
</comment>
<keyword evidence="1" id="KW-0472">Membrane</keyword>
<dbReference type="Gene3D" id="1.20.1260.100">
    <property type="entry name" value="TspO/MBR protein"/>
    <property type="match status" value="1"/>
</dbReference>
<reference evidence="3" key="1">
    <citation type="journal article" date="2019" name="Int. J. Syst. Evol. Microbiol.">
        <title>The Global Catalogue of Microorganisms (GCM) 10K type strain sequencing project: providing services to taxonomists for standard genome sequencing and annotation.</title>
        <authorList>
            <consortium name="The Broad Institute Genomics Platform"/>
            <consortium name="The Broad Institute Genome Sequencing Center for Infectious Disease"/>
            <person name="Wu L."/>
            <person name="Ma J."/>
        </authorList>
    </citation>
    <scope>NUCLEOTIDE SEQUENCE [LARGE SCALE GENOMIC DNA]</scope>
    <source>
        <strain evidence="3">CGMCC 1.16444</strain>
    </source>
</reference>
<protein>
    <submittedName>
        <fullName evidence="2">Tryptophan-rich sensory protein</fullName>
    </submittedName>
</protein>
<keyword evidence="3" id="KW-1185">Reference proteome</keyword>
<evidence type="ECO:0000256" key="1">
    <source>
        <dbReference type="SAM" id="Phobius"/>
    </source>
</evidence>
<feature type="transmembrane region" description="Helical" evidence="1">
    <location>
        <begin position="55"/>
        <end position="73"/>
    </location>
</feature>
<feature type="transmembrane region" description="Helical" evidence="1">
    <location>
        <begin position="141"/>
        <end position="160"/>
    </location>
</feature>
<accession>A0ABV9Z0P7</accession>
<feature type="transmembrane region" description="Helical" evidence="1">
    <location>
        <begin position="12"/>
        <end position="35"/>
    </location>
</feature>
<feature type="transmembrane region" description="Helical" evidence="1">
    <location>
        <begin position="110"/>
        <end position="129"/>
    </location>
</feature>
<dbReference type="Proteomes" id="UP001595796">
    <property type="component" value="Unassembled WGS sequence"/>
</dbReference>
<proteinExistence type="predicted"/>
<dbReference type="RefSeq" id="WP_162799582.1">
    <property type="nucleotide sequence ID" value="NZ_JBHSJF010000006.1"/>
</dbReference>
<gene>
    <name evidence="2" type="ORF">ACFPFW_10495</name>
</gene>
<dbReference type="EMBL" id="JBHSJF010000006">
    <property type="protein sequence ID" value="MFC5068438.1"/>
    <property type="molecule type" value="Genomic_DNA"/>
</dbReference>
<sequence>MTVINRPDWRGFLAGAALPLLGAMFLYTAMLATGVGLKSPAFYHLPFEPTGRLSAAIWIALFGFYGITRWAALRHGERARTAIHLVEALMAWAVIYTFIAGTLSDFWFDVLNVASLCFGIFVAFRLVRLSRFVAAWLFPTFLWKVFAVAISLGPVVGISFF</sequence>
<feature type="transmembrane region" description="Helical" evidence="1">
    <location>
        <begin position="85"/>
        <end position="104"/>
    </location>
</feature>
<keyword evidence="1" id="KW-0812">Transmembrane</keyword>
<evidence type="ECO:0000313" key="2">
    <source>
        <dbReference type="EMBL" id="MFC5068438.1"/>
    </source>
</evidence>